<dbReference type="Pfam" id="PF18346">
    <property type="entry name" value="SH3_15"/>
    <property type="match status" value="1"/>
</dbReference>
<dbReference type="AlphaFoldDB" id="A0A2C9KDV6"/>
<dbReference type="EnsemblMetazoa" id="BGLB017977-RA">
    <property type="protein sequence ID" value="BGLB017977-PA"/>
    <property type="gene ID" value="BGLB017977"/>
</dbReference>
<feature type="domain" description="MIB/HERC2" evidence="15">
    <location>
        <begin position="1"/>
        <end position="66"/>
    </location>
</feature>
<feature type="region of interest" description="Disordered" evidence="12">
    <location>
        <begin position="645"/>
        <end position="678"/>
    </location>
</feature>
<dbReference type="EnsemblMetazoa" id="BGLB017977-RB">
    <property type="protein sequence ID" value="BGLB017977-PB"/>
    <property type="gene ID" value="BGLB017977"/>
</dbReference>
<keyword evidence="8" id="KW-0833">Ubl conjugation pathway</keyword>
<keyword evidence="9" id="KW-0862">Zinc</keyword>
<accession>A0A2C9KDV6</accession>
<evidence type="ECO:0000256" key="11">
    <source>
        <dbReference type="PROSITE-ProRule" id="PRU00228"/>
    </source>
</evidence>
<evidence type="ECO:0000313" key="17">
    <source>
        <dbReference type="Proteomes" id="UP000076420"/>
    </source>
</evidence>
<proteinExistence type="predicted"/>
<dbReference type="Gene3D" id="1.10.533.10">
    <property type="entry name" value="Death Domain, Fas"/>
    <property type="match status" value="1"/>
</dbReference>
<dbReference type="OrthoDB" id="6153504at2759"/>
<dbReference type="STRING" id="6526.A0A2C9KDV6"/>
<dbReference type="UniPathway" id="UPA00143"/>
<dbReference type="SUPFAM" id="SSF57850">
    <property type="entry name" value="RING/U-box"/>
    <property type="match status" value="3"/>
</dbReference>
<evidence type="ECO:0000256" key="1">
    <source>
        <dbReference type="ARBA" id="ARBA00004496"/>
    </source>
</evidence>
<evidence type="ECO:0000256" key="8">
    <source>
        <dbReference type="ARBA" id="ARBA00022786"/>
    </source>
</evidence>
<dbReference type="InterPro" id="IPR000433">
    <property type="entry name" value="Znf_ZZ"/>
</dbReference>
<dbReference type="Pfam" id="PF06701">
    <property type="entry name" value="MIB_HERC2"/>
    <property type="match status" value="4"/>
</dbReference>
<keyword evidence="3" id="KW-0963">Cytoplasm</keyword>
<comment type="subcellular location">
    <subcellularLocation>
        <location evidence="1">Cytoplasm</location>
    </subcellularLocation>
</comment>
<dbReference type="FunFam" id="2.30.30.40:FF:000044">
    <property type="entry name" value="E3 ubiquitin-protein ligase MIB2, putative"/>
    <property type="match status" value="2"/>
</dbReference>
<dbReference type="PROSITE" id="PS51416">
    <property type="entry name" value="MIB_HERC2"/>
    <property type="match status" value="4"/>
</dbReference>
<dbReference type="CDD" id="cd16713">
    <property type="entry name" value="RING-HC_BIRC2_3_7"/>
    <property type="match status" value="1"/>
</dbReference>
<evidence type="ECO:0000256" key="2">
    <source>
        <dbReference type="ARBA" id="ARBA00004906"/>
    </source>
</evidence>
<dbReference type="PANTHER" id="PTHR24202">
    <property type="entry name" value="E3 UBIQUITIN-PROTEIN LIGASE MIB2"/>
    <property type="match status" value="1"/>
</dbReference>
<keyword evidence="5" id="KW-0479">Metal-binding</keyword>
<dbReference type="FunFam" id="3.30.60.90:FF:000004">
    <property type="entry name" value="Putative E3 ubiquitin-protein ligase MIB2"/>
    <property type="match status" value="2"/>
</dbReference>
<feature type="compositionally biased region" description="Basic and acidic residues" evidence="12">
    <location>
        <begin position="661"/>
        <end position="671"/>
    </location>
</feature>
<dbReference type="InterPro" id="IPR037252">
    <property type="entry name" value="Mib_Herc2_sf"/>
</dbReference>
<keyword evidence="10" id="KW-0914">Notch signaling pathway</keyword>
<dbReference type="SMART" id="SM00291">
    <property type="entry name" value="ZnF_ZZ"/>
    <property type="match status" value="2"/>
</dbReference>
<dbReference type="PANTHER" id="PTHR24202:SF4">
    <property type="entry name" value="E3 UBIQUITIN-PROTEIN LIGASE MIB2-RELATED"/>
    <property type="match status" value="1"/>
</dbReference>
<dbReference type="Gene3D" id="1.10.1170.10">
    <property type="entry name" value="Inhibitor Of Apoptosis Protein (2mihbC-IAP-1), Chain A"/>
    <property type="match status" value="1"/>
</dbReference>
<dbReference type="GO" id="GO:0008270">
    <property type="term" value="F:zinc ion binding"/>
    <property type="evidence" value="ECO:0007669"/>
    <property type="project" value="UniProtKB-KW"/>
</dbReference>
<dbReference type="GO" id="GO:0004842">
    <property type="term" value="F:ubiquitin-protein transferase activity"/>
    <property type="evidence" value="ECO:0007669"/>
    <property type="project" value="InterPro"/>
</dbReference>
<dbReference type="FunFam" id="2.30.30.40:FF:000078">
    <property type="entry name" value="Putative e3 ubiquitin-protein ligase mib2"/>
    <property type="match status" value="2"/>
</dbReference>
<dbReference type="InterPro" id="IPR001841">
    <property type="entry name" value="Znf_RING"/>
</dbReference>
<dbReference type="Gene3D" id="1.10.8.10">
    <property type="entry name" value="DNA helicase RuvA subunit, C-terminal domain"/>
    <property type="match status" value="1"/>
</dbReference>
<dbReference type="Proteomes" id="UP000076420">
    <property type="component" value="Unassembled WGS sequence"/>
</dbReference>
<dbReference type="Pfam" id="PF13920">
    <property type="entry name" value="zf-C3HC4_3"/>
    <property type="match status" value="1"/>
</dbReference>
<keyword evidence="7 11" id="KW-0863">Zinc-finger</keyword>
<evidence type="ECO:0000259" key="15">
    <source>
        <dbReference type="PROSITE" id="PS51416"/>
    </source>
</evidence>
<evidence type="ECO:0000256" key="10">
    <source>
        <dbReference type="ARBA" id="ARBA00022976"/>
    </source>
</evidence>
<sequence>MKAGLRVVRGPDWKWGNDDTSEGHLGTVIETHNAERRAVVLWDNGKSKSYRAGQENAYDLLVLDNAQIGVRHPSVNCDECGERGIKGFRWKCSVCSNYDLCSPCYNKDKHDLSHAFLRFETNTENKSVKVAARKGSPKCEAQGIFQSATVSRGLHWRWENQDGGEGTYGFVMEIKDWEPSFRSQAGVLWANGKGFTYRLGHNGNVDLKCIKAASGGFYYKSHLPVLGKMDVEASESELTSLLQAQLIEPFAKLLEFGQILRSLKEVAAQNHEVLKPGIRVVRGPHWKWQNQDGGEGYVGTVADIGSSEPNKPPEQCVSVIWDNGTKNTYRIGRDNSYDLLVLDNAPSGVAHKNYACDECKASPIPGIRWKCSSCFDYHLCSHCYHSNKHELSHTFWRYDNASNKRFKVPKRCDSSKVESKGIFTSAVVRRGPDWKWGDQDAAVIPTGLILSIKPWDSSESANSAAEVLWVNENQNTYRVGHQGHVDLKFETAASGGHYYKDHLPILGKTEKSPCEFQIGDIVRCCFDVDLLKILQDNHGGWIDDMAEYINLNGKVVQIDSDEDIVVLYNDGKKWYYNQDALSKVDSRTGLTRSPMDSDVVRKVLELGFERQDVQTVIFKRFSEGQVPFTSVEALVEEIFDSQHSASSQSTSVSHTVVSENQKTDELTERGRSGRVGVTSSQSIEVDASAMSENQRLAEENRMLKEQRQCKVCMDKDACITFVPCGHLISCDECYSTLRLCPMCRAVIESTLRTFIS</sequence>
<dbReference type="SUPFAM" id="SSF159034">
    <property type="entry name" value="Mib/herc2 domain-like"/>
    <property type="match status" value="4"/>
</dbReference>
<feature type="domain" description="ZZ-type" evidence="14">
    <location>
        <begin position="351"/>
        <end position="403"/>
    </location>
</feature>
<dbReference type="Gene3D" id="2.30.30.40">
    <property type="entry name" value="SH3 Domains"/>
    <property type="match status" value="4"/>
</dbReference>
<name>A0A2C9KDV6_BIOGL</name>
<feature type="domain" description="MIB/HERC2" evidence="15">
    <location>
        <begin position="414"/>
        <end position="493"/>
    </location>
</feature>
<dbReference type="InterPro" id="IPR040847">
    <property type="entry name" value="SH3_15"/>
</dbReference>
<dbReference type="EnsemblMetazoa" id="BGLB017977-RC">
    <property type="protein sequence ID" value="BGLB017977-PC"/>
    <property type="gene ID" value="BGLB017977"/>
</dbReference>
<comment type="pathway">
    <text evidence="2">Protein modification; protein ubiquitination.</text>
</comment>
<keyword evidence="6" id="KW-0677">Repeat</keyword>
<dbReference type="KEGG" id="bgt:106071830"/>
<feature type="compositionally biased region" description="Low complexity" evidence="12">
    <location>
        <begin position="645"/>
        <end position="658"/>
    </location>
</feature>
<protein>
    <recommendedName>
        <fullName evidence="18">RING-type E3 ubiquitin transferase</fullName>
    </recommendedName>
</protein>
<evidence type="ECO:0008006" key="18">
    <source>
        <dbReference type="Google" id="ProtNLM"/>
    </source>
</evidence>
<evidence type="ECO:0000256" key="5">
    <source>
        <dbReference type="ARBA" id="ARBA00022723"/>
    </source>
</evidence>
<evidence type="ECO:0000256" key="6">
    <source>
        <dbReference type="ARBA" id="ARBA00022737"/>
    </source>
</evidence>
<dbReference type="GO" id="GO:0005737">
    <property type="term" value="C:cytoplasm"/>
    <property type="evidence" value="ECO:0007669"/>
    <property type="project" value="UniProtKB-SubCell"/>
</dbReference>
<reference evidence="16" key="1">
    <citation type="submission" date="2020-05" db="UniProtKB">
        <authorList>
            <consortium name="EnsemblMetazoa"/>
        </authorList>
    </citation>
    <scope>IDENTIFICATION</scope>
    <source>
        <strain evidence="16">BB02</strain>
    </source>
</reference>
<feature type="domain" description="RING-type" evidence="13">
    <location>
        <begin position="709"/>
        <end position="744"/>
    </location>
</feature>
<dbReference type="PROSITE" id="PS01357">
    <property type="entry name" value="ZF_ZZ_1"/>
    <property type="match status" value="2"/>
</dbReference>
<dbReference type="GO" id="GO:0007219">
    <property type="term" value="P:Notch signaling pathway"/>
    <property type="evidence" value="ECO:0007669"/>
    <property type="project" value="UniProtKB-KW"/>
</dbReference>
<feature type="domain" description="MIB/HERC2" evidence="15">
    <location>
        <begin position="266"/>
        <end position="345"/>
    </location>
</feature>
<dbReference type="VEuPathDB" id="VectorBase:BGLB017977"/>
<keyword evidence="4" id="KW-0808">Transferase</keyword>
<feature type="domain" description="ZZ-type" evidence="14">
    <location>
        <begin position="72"/>
        <end position="124"/>
    </location>
</feature>
<evidence type="ECO:0000256" key="12">
    <source>
        <dbReference type="SAM" id="MobiDB-lite"/>
    </source>
</evidence>
<gene>
    <name evidence="16" type="primary">106071830</name>
</gene>
<dbReference type="InterPro" id="IPR011029">
    <property type="entry name" value="DEATH-like_dom_sf"/>
</dbReference>
<evidence type="ECO:0000259" key="14">
    <source>
        <dbReference type="PROSITE" id="PS50135"/>
    </source>
</evidence>
<evidence type="ECO:0000256" key="4">
    <source>
        <dbReference type="ARBA" id="ARBA00022679"/>
    </source>
</evidence>
<dbReference type="InterPro" id="IPR010606">
    <property type="entry name" value="Mib_Herc2"/>
</dbReference>
<dbReference type="PROSITE" id="PS50135">
    <property type="entry name" value="ZF_ZZ_2"/>
    <property type="match status" value="2"/>
</dbReference>
<dbReference type="Gene3D" id="3.30.60.90">
    <property type="match status" value="2"/>
</dbReference>
<dbReference type="GO" id="GO:0016567">
    <property type="term" value="P:protein ubiquitination"/>
    <property type="evidence" value="ECO:0007669"/>
    <property type="project" value="UniProtKB-UniPathway"/>
</dbReference>
<evidence type="ECO:0000256" key="7">
    <source>
        <dbReference type="ARBA" id="ARBA00022771"/>
    </source>
</evidence>
<dbReference type="VEuPathDB" id="VectorBase:BGLAX_041084"/>
<evidence type="ECO:0000259" key="13">
    <source>
        <dbReference type="PROSITE" id="PS50089"/>
    </source>
</evidence>
<dbReference type="Pfam" id="PF00569">
    <property type="entry name" value="ZZ"/>
    <property type="match status" value="2"/>
</dbReference>
<dbReference type="FunFam" id="1.10.1170.10:FF:000002">
    <property type="entry name" value="Baculoviral IAP repeat containing 7"/>
    <property type="match status" value="1"/>
</dbReference>
<evidence type="ECO:0000256" key="3">
    <source>
        <dbReference type="ARBA" id="ARBA00022490"/>
    </source>
</evidence>
<evidence type="ECO:0000313" key="16">
    <source>
        <dbReference type="EnsemblMetazoa" id="BGLB017977-PC"/>
    </source>
</evidence>
<organism evidence="16 17">
    <name type="scientific">Biomphalaria glabrata</name>
    <name type="common">Bloodfluke planorb</name>
    <name type="synonym">Freshwater snail</name>
    <dbReference type="NCBI Taxonomy" id="6526"/>
    <lineage>
        <taxon>Eukaryota</taxon>
        <taxon>Metazoa</taxon>
        <taxon>Spiralia</taxon>
        <taxon>Lophotrochozoa</taxon>
        <taxon>Mollusca</taxon>
        <taxon>Gastropoda</taxon>
        <taxon>Heterobranchia</taxon>
        <taxon>Euthyneura</taxon>
        <taxon>Panpulmonata</taxon>
        <taxon>Hygrophila</taxon>
        <taxon>Lymnaeoidea</taxon>
        <taxon>Planorbidae</taxon>
        <taxon>Biomphalaria</taxon>
    </lineage>
</organism>
<evidence type="ECO:0000256" key="9">
    <source>
        <dbReference type="ARBA" id="ARBA00022833"/>
    </source>
</evidence>
<dbReference type="PROSITE" id="PS50089">
    <property type="entry name" value="ZF_RING_2"/>
    <property type="match status" value="1"/>
</dbReference>
<dbReference type="InterPro" id="IPR043145">
    <property type="entry name" value="Znf_ZZ_sf"/>
</dbReference>
<feature type="domain" description="MIB/HERC2" evidence="15">
    <location>
        <begin position="136"/>
        <end position="213"/>
    </location>
</feature>